<feature type="transmembrane region" description="Helical" evidence="1">
    <location>
        <begin position="168"/>
        <end position="186"/>
    </location>
</feature>
<feature type="transmembrane region" description="Helical" evidence="1">
    <location>
        <begin position="63"/>
        <end position="81"/>
    </location>
</feature>
<feature type="transmembrane region" description="Helical" evidence="1">
    <location>
        <begin position="147"/>
        <end position="162"/>
    </location>
</feature>
<accession>A0A5D3YEG2</accession>
<feature type="transmembrane region" description="Helical" evidence="1">
    <location>
        <begin position="33"/>
        <end position="51"/>
    </location>
</feature>
<proteinExistence type="predicted"/>
<keyword evidence="1" id="KW-1133">Transmembrane helix</keyword>
<evidence type="ECO:0000256" key="1">
    <source>
        <dbReference type="SAM" id="Phobius"/>
    </source>
</evidence>
<dbReference type="EMBL" id="VNHY01000005">
    <property type="protein sequence ID" value="TYP91741.1"/>
    <property type="molecule type" value="Genomic_DNA"/>
</dbReference>
<keyword evidence="3" id="KW-1185">Reference proteome</keyword>
<reference evidence="2 3" key="1">
    <citation type="submission" date="2019-07" db="EMBL/GenBank/DDBJ databases">
        <title>Genomic Encyclopedia of Archaeal and Bacterial Type Strains, Phase II (KMG-II): from individual species to whole genera.</title>
        <authorList>
            <person name="Goeker M."/>
        </authorList>
    </citation>
    <scope>NUCLEOTIDE SEQUENCE [LARGE SCALE GENOMIC DNA]</scope>
    <source>
        <strain evidence="2 3">DSM 21935</strain>
    </source>
</reference>
<protein>
    <submittedName>
        <fullName evidence="2">Uncharacterized protein</fullName>
    </submittedName>
</protein>
<feature type="transmembrane region" description="Helical" evidence="1">
    <location>
        <begin position="93"/>
        <end position="114"/>
    </location>
</feature>
<dbReference type="RefSeq" id="WP_148899883.1">
    <property type="nucleotide sequence ID" value="NZ_VNHY01000005.1"/>
</dbReference>
<evidence type="ECO:0000313" key="3">
    <source>
        <dbReference type="Proteomes" id="UP000324595"/>
    </source>
</evidence>
<dbReference type="OrthoDB" id="670335at2"/>
<name>A0A5D3YEG2_9BACT</name>
<dbReference type="AlphaFoldDB" id="A0A5D3YEG2"/>
<comment type="caution">
    <text evidence="2">The sequence shown here is derived from an EMBL/GenBank/DDBJ whole genome shotgun (WGS) entry which is preliminary data.</text>
</comment>
<organism evidence="2 3">
    <name type="scientific">Fodinibius salinus</name>
    <dbReference type="NCBI Taxonomy" id="860790"/>
    <lineage>
        <taxon>Bacteria</taxon>
        <taxon>Pseudomonadati</taxon>
        <taxon>Balneolota</taxon>
        <taxon>Balneolia</taxon>
        <taxon>Balneolales</taxon>
        <taxon>Balneolaceae</taxon>
        <taxon>Fodinibius</taxon>
    </lineage>
</organism>
<evidence type="ECO:0000313" key="2">
    <source>
        <dbReference type="EMBL" id="TYP91741.1"/>
    </source>
</evidence>
<gene>
    <name evidence="2" type="ORF">LX73_2568</name>
</gene>
<keyword evidence="1" id="KW-0812">Transmembrane</keyword>
<dbReference type="Proteomes" id="UP000324595">
    <property type="component" value="Unassembled WGS sequence"/>
</dbReference>
<sequence>MNNQKGSTDNQQRLQTIHQMITQAKGHIQNSSFYLLLWGWIVAAGSLGHYLLLEFSSIAHPEWAWSIVVVGIIASVVKGINDRRSSGIATYGEHLMTMIWVTFLINYFIILIFIAKINFYITPVILVLTAGSVFLSGILLKFKPLKWGAGFIWVMSIVAFMVPLPYQLLATTVAIGGGYLIPGYILKNNER</sequence>
<feature type="transmembrane region" description="Helical" evidence="1">
    <location>
        <begin position="120"/>
        <end position="140"/>
    </location>
</feature>
<keyword evidence="1" id="KW-0472">Membrane</keyword>